<dbReference type="Gene3D" id="1.10.340.70">
    <property type="match status" value="1"/>
</dbReference>
<evidence type="ECO:0000256" key="5">
    <source>
        <dbReference type="ARBA" id="ARBA00022759"/>
    </source>
</evidence>
<dbReference type="Pfam" id="PF17921">
    <property type="entry name" value="Integrase_H2C2"/>
    <property type="match status" value="1"/>
</dbReference>
<dbReference type="Gene3D" id="3.30.70.270">
    <property type="match status" value="2"/>
</dbReference>
<reference evidence="11" key="1">
    <citation type="submission" date="2019-08" db="EMBL/GenBank/DDBJ databases">
        <title>The improved chromosome-level genome for the pearl oyster Pinctada fucata martensii using PacBio sequencing and Hi-C.</title>
        <authorList>
            <person name="Zheng Z."/>
        </authorList>
    </citation>
    <scope>NUCLEOTIDE SEQUENCE</scope>
    <source>
        <strain evidence="11">ZZ-2019</strain>
        <tissue evidence="11">Adductor muscle</tissue>
    </source>
</reference>
<evidence type="ECO:0000256" key="7">
    <source>
        <dbReference type="ARBA" id="ARBA00022918"/>
    </source>
</evidence>
<evidence type="ECO:0000256" key="1">
    <source>
        <dbReference type="ARBA" id="ARBA00022670"/>
    </source>
</evidence>
<keyword evidence="7" id="KW-0695">RNA-directed DNA polymerase</keyword>
<dbReference type="Proteomes" id="UP001186944">
    <property type="component" value="Unassembled WGS sequence"/>
</dbReference>
<proteinExistence type="predicted"/>
<dbReference type="EMBL" id="VSWD01000010">
    <property type="protein sequence ID" value="KAK3090501.1"/>
    <property type="molecule type" value="Genomic_DNA"/>
</dbReference>
<evidence type="ECO:0000256" key="4">
    <source>
        <dbReference type="ARBA" id="ARBA00022722"/>
    </source>
</evidence>
<dbReference type="GO" id="GO:0003964">
    <property type="term" value="F:RNA-directed DNA polymerase activity"/>
    <property type="evidence" value="ECO:0007669"/>
    <property type="project" value="UniProtKB-KW"/>
</dbReference>
<dbReference type="InterPro" id="IPR021109">
    <property type="entry name" value="Peptidase_aspartic_dom_sf"/>
</dbReference>
<dbReference type="CDD" id="cd09274">
    <property type="entry name" value="RNase_HI_RT_Ty3"/>
    <property type="match status" value="1"/>
</dbReference>
<dbReference type="FunFam" id="3.10.10.10:FF:000002">
    <property type="entry name" value="Retrovirus-related Pol polyprotein from transposon 17.6-like protein"/>
    <property type="match status" value="1"/>
</dbReference>
<dbReference type="InterPro" id="IPR043128">
    <property type="entry name" value="Rev_trsase/Diguanyl_cyclase"/>
</dbReference>
<dbReference type="PANTHER" id="PTHR37984:SF5">
    <property type="entry name" value="PROTEIN NYNRIN-LIKE"/>
    <property type="match status" value="1"/>
</dbReference>
<dbReference type="InterPro" id="IPR043502">
    <property type="entry name" value="DNA/RNA_pol_sf"/>
</dbReference>
<keyword evidence="4" id="KW-0540">Nuclease</keyword>
<evidence type="ECO:0000313" key="12">
    <source>
        <dbReference type="Proteomes" id="UP001186944"/>
    </source>
</evidence>
<evidence type="ECO:0000256" key="9">
    <source>
        <dbReference type="SAM" id="MobiDB-lite"/>
    </source>
</evidence>
<dbReference type="Pfam" id="PF17919">
    <property type="entry name" value="RT_RNaseH_2"/>
    <property type="match status" value="1"/>
</dbReference>
<dbReference type="PROSITE" id="PS50878">
    <property type="entry name" value="RT_POL"/>
    <property type="match status" value="1"/>
</dbReference>
<keyword evidence="5" id="KW-0255">Endonuclease</keyword>
<protein>
    <recommendedName>
        <fullName evidence="10">Reverse transcriptase domain-containing protein</fullName>
    </recommendedName>
</protein>
<dbReference type="GO" id="GO:0004519">
    <property type="term" value="F:endonuclease activity"/>
    <property type="evidence" value="ECO:0007669"/>
    <property type="project" value="UniProtKB-KW"/>
</dbReference>
<dbReference type="InterPro" id="IPR041588">
    <property type="entry name" value="Integrase_H2C2"/>
</dbReference>
<dbReference type="InterPro" id="IPR041577">
    <property type="entry name" value="RT_RNaseH_2"/>
</dbReference>
<dbReference type="Gene3D" id="3.10.10.10">
    <property type="entry name" value="HIV Type 1 Reverse Transcriptase, subunit A, domain 1"/>
    <property type="match status" value="1"/>
</dbReference>
<keyword evidence="6" id="KW-0378">Hydrolase</keyword>
<name>A0AA88XYL8_PINIB</name>
<feature type="domain" description="Reverse transcriptase" evidence="10">
    <location>
        <begin position="294"/>
        <end position="474"/>
    </location>
</feature>
<keyword evidence="1" id="KW-0645">Protease</keyword>
<feature type="region of interest" description="Disordered" evidence="9">
    <location>
        <begin position="721"/>
        <end position="742"/>
    </location>
</feature>
<dbReference type="FunFam" id="3.30.70.270:FF:000041">
    <property type="entry name" value="Uncharacterized protein"/>
    <property type="match status" value="1"/>
</dbReference>
<dbReference type="GO" id="GO:0008233">
    <property type="term" value="F:peptidase activity"/>
    <property type="evidence" value="ECO:0007669"/>
    <property type="project" value="UniProtKB-KW"/>
</dbReference>
<evidence type="ECO:0000256" key="8">
    <source>
        <dbReference type="ARBA" id="ARBA00023268"/>
    </source>
</evidence>
<dbReference type="AlphaFoldDB" id="A0AA88XYL8"/>
<evidence type="ECO:0000313" key="11">
    <source>
        <dbReference type="EMBL" id="KAK3090501.1"/>
    </source>
</evidence>
<dbReference type="FunFam" id="3.10.20.370:FF:000001">
    <property type="entry name" value="Retrovirus-related Pol polyprotein from transposon 17.6-like protein"/>
    <property type="match status" value="1"/>
</dbReference>
<evidence type="ECO:0000256" key="2">
    <source>
        <dbReference type="ARBA" id="ARBA00022679"/>
    </source>
</evidence>
<keyword evidence="8" id="KW-0511">Multifunctional enzyme</keyword>
<dbReference type="InterPro" id="IPR050951">
    <property type="entry name" value="Retrovirus_Pol_polyprotein"/>
</dbReference>
<keyword evidence="2" id="KW-0808">Transferase</keyword>
<dbReference type="GO" id="GO:0006508">
    <property type="term" value="P:proteolysis"/>
    <property type="evidence" value="ECO:0007669"/>
    <property type="project" value="UniProtKB-KW"/>
</dbReference>
<dbReference type="Gene3D" id="2.40.70.10">
    <property type="entry name" value="Acid Proteases"/>
    <property type="match status" value="1"/>
</dbReference>
<dbReference type="SUPFAM" id="SSF56672">
    <property type="entry name" value="DNA/RNA polymerases"/>
    <property type="match status" value="1"/>
</dbReference>
<dbReference type="Pfam" id="PF00078">
    <property type="entry name" value="RVT_1"/>
    <property type="match status" value="1"/>
</dbReference>
<evidence type="ECO:0000256" key="3">
    <source>
        <dbReference type="ARBA" id="ARBA00022695"/>
    </source>
</evidence>
<accession>A0AA88XYL8</accession>
<gene>
    <name evidence="11" type="ORF">FSP39_012342</name>
</gene>
<keyword evidence="12" id="KW-1185">Reference proteome</keyword>
<dbReference type="PANTHER" id="PTHR37984">
    <property type="entry name" value="PROTEIN CBG26694"/>
    <property type="match status" value="1"/>
</dbReference>
<dbReference type="Gene3D" id="3.10.20.370">
    <property type="match status" value="1"/>
</dbReference>
<dbReference type="FunFam" id="3.10.10.10:FF:000007">
    <property type="entry name" value="Retrovirus-related Pol polyprotein from transposon 17.6-like Protein"/>
    <property type="match status" value="1"/>
</dbReference>
<organism evidence="11 12">
    <name type="scientific">Pinctada imbricata</name>
    <name type="common">Atlantic pearl-oyster</name>
    <name type="synonym">Pinctada martensii</name>
    <dbReference type="NCBI Taxonomy" id="66713"/>
    <lineage>
        <taxon>Eukaryota</taxon>
        <taxon>Metazoa</taxon>
        <taxon>Spiralia</taxon>
        <taxon>Lophotrochozoa</taxon>
        <taxon>Mollusca</taxon>
        <taxon>Bivalvia</taxon>
        <taxon>Autobranchia</taxon>
        <taxon>Pteriomorphia</taxon>
        <taxon>Pterioida</taxon>
        <taxon>Pterioidea</taxon>
        <taxon>Pteriidae</taxon>
        <taxon>Pinctada</taxon>
    </lineage>
</organism>
<dbReference type="CDD" id="cd01647">
    <property type="entry name" value="RT_LTR"/>
    <property type="match status" value="1"/>
</dbReference>
<comment type="caution">
    <text evidence="11">The sequence shown here is derived from an EMBL/GenBank/DDBJ whole genome shotgun (WGS) entry which is preliminary data.</text>
</comment>
<sequence length="850" mass="97146">MRPDILNDIKDTEIPKIKPKGLNLVSASGDKIPFEGECELAMKIGSHNIVHNVLVGQIKYDGLLGLDFMTKHSCDILVGKMCLRIKGENVPCLRYQELLRNNVSRVVISEDVVIPSNCEYFICGRIIDPVEKGMNALIEPTDDVLEKHEIMVARSLIHPKSYEVPIRVLNLTDREIKLHQDTVVAKMGKVSIIDSGEKSVNFIETNQLPLDLPEHLRNMYEESCSIPEEKEKHKLRDLLLKYQSSFSKSSQDIGQTSLAEHRIDTGNSHPIKQPPRRIPLAKMHEVDKEIKDMLEKGVIEDSDSPWSSPVVLVKKKDNTLRFCIDYRKLNEITIKDSHPIPRIDTTLDSLSGSKFYSTIDLKSGYWQVKVAPEDKPKTAFSIPGGGHWQFTTMPFGLCNAPATFERLMEKILAKLSWNICMVYLDDIIIMGKDYEQHIENLEQVFDRLCEANLKMNPKKCKLLQTKVSYLGHTISEKGISTDPNKIECVQSWPTPKNVKDVRSFLGICSYYRRFVYKFADIAKPLHKLTEKHQTFTWTEDCQVAFDKLKRALTSSPILSYPQQNGLFILDTDASNTGMGAVLSQVQEGTDKVISYFSKTFSSTERRYCVTRRELLAIIESIKHFHHYLYGQNFKVRTDHGALRWLLRFKNPEGQIARWLEYLSSYQFEIEHRAGRLHGNADALSRRPCATINCKHCCNAESRYSVDNGTVTCSAVCTRSQSAGKGKNSLPTENDNKNISITKSQGEDNDLKHVISWIKAGIKPEWSDISHLSETCKYYWARFESLKYENETLYHIWEDTIPKYQVVVPISLTKTIIENLHNSQTGGHLGVKKTLSKIRDRYLVKRVSLPW</sequence>
<evidence type="ECO:0000259" key="10">
    <source>
        <dbReference type="PROSITE" id="PS50878"/>
    </source>
</evidence>
<keyword evidence="3" id="KW-0548">Nucleotidyltransferase</keyword>
<evidence type="ECO:0000256" key="6">
    <source>
        <dbReference type="ARBA" id="ARBA00022801"/>
    </source>
</evidence>
<dbReference type="InterPro" id="IPR000477">
    <property type="entry name" value="RT_dom"/>
</dbReference>